<dbReference type="SUPFAM" id="SSF64484">
    <property type="entry name" value="beta and beta-prime subunits of DNA dependent RNA-polymerase"/>
    <property type="match status" value="1"/>
</dbReference>
<keyword evidence="2" id="KW-1185">Reference proteome</keyword>
<dbReference type="OrthoDB" id="2689729at2759"/>
<organism evidence="1 2">
    <name type="scientific">Rhizopogon vinicolor AM-OR11-026</name>
    <dbReference type="NCBI Taxonomy" id="1314800"/>
    <lineage>
        <taxon>Eukaryota</taxon>
        <taxon>Fungi</taxon>
        <taxon>Dikarya</taxon>
        <taxon>Basidiomycota</taxon>
        <taxon>Agaricomycotina</taxon>
        <taxon>Agaricomycetes</taxon>
        <taxon>Agaricomycetidae</taxon>
        <taxon>Boletales</taxon>
        <taxon>Suillineae</taxon>
        <taxon>Rhizopogonaceae</taxon>
        <taxon>Rhizopogon</taxon>
    </lineage>
</organism>
<accession>A0A1B7MMZ0</accession>
<dbReference type="AlphaFoldDB" id="A0A1B7MMZ0"/>
<reference evidence="1 2" key="1">
    <citation type="submission" date="2016-06" db="EMBL/GenBank/DDBJ databases">
        <title>Comparative genomics of the ectomycorrhizal sister species Rhizopogon vinicolor and Rhizopogon vesiculosus (Basidiomycota: Boletales) reveals a divergence of the mating type B locus.</title>
        <authorList>
            <consortium name="DOE Joint Genome Institute"/>
            <person name="Mujic A.B."/>
            <person name="Kuo A."/>
            <person name="Tritt A."/>
            <person name="Lipzen A."/>
            <person name="Chen C."/>
            <person name="Johnson J."/>
            <person name="Sharma A."/>
            <person name="Barry K."/>
            <person name="Grigoriev I.V."/>
            <person name="Spatafora J.W."/>
        </authorList>
    </citation>
    <scope>NUCLEOTIDE SEQUENCE [LARGE SCALE GENOMIC DNA]</scope>
    <source>
        <strain evidence="1 2">AM-OR11-026</strain>
    </source>
</reference>
<dbReference type="Proteomes" id="UP000092154">
    <property type="component" value="Unassembled WGS sequence"/>
</dbReference>
<proteinExistence type="predicted"/>
<name>A0A1B7MMZ0_9AGAM</name>
<dbReference type="InParanoid" id="A0A1B7MMZ0"/>
<evidence type="ECO:0000313" key="1">
    <source>
        <dbReference type="EMBL" id="OAX33974.1"/>
    </source>
</evidence>
<evidence type="ECO:0000313" key="2">
    <source>
        <dbReference type="Proteomes" id="UP000092154"/>
    </source>
</evidence>
<dbReference type="EMBL" id="KV448677">
    <property type="protein sequence ID" value="OAX33974.1"/>
    <property type="molecule type" value="Genomic_DNA"/>
</dbReference>
<dbReference type="STRING" id="1314800.A0A1B7MMZ0"/>
<sequence length="67" mass="6929">MHASHGGARRGGASSLPSSLSSAAANQVQLLTDLLQFHAATYMDNNIVGIPQALQKSSRPAKVSVRG</sequence>
<gene>
    <name evidence="1" type="ORF">K503DRAFT_775035</name>
</gene>
<protein>
    <submittedName>
        <fullName evidence="1">Uncharacterized protein</fullName>
    </submittedName>
</protein>